<feature type="region of interest" description="Disordered" evidence="2">
    <location>
        <begin position="526"/>
        <end position="566"/>
    </location>
</feature>
<feature type="region of interest" description="Disordered" evidence="2">
    <location>
        <begin position="118"/>
        <end position="138"/>
    </location>
</feature>
<dbReference type="InterPro" id="IPR001005">
    <property type="entry name" value="SANT/Myb"/>
</dbReference>
<dbReference type="PROSITE" id="PS50090">
    <property type="entry name" value="MYB_LIKE"/>
    <property type="match status" value="1"/>
</dbReference>
<feature type="compositionally biased region" description="Polar residues" evidence="2">
    <location>
        <begin position="39"/>
        <end position="59"/>
    </location>
</feature>
<feature type="compositionally biased region" description="Low complexity" evidence="2">
    <location>
        <begin position="392"/>
        <end position="406"/>
    </location>
</feature>
<feature type="compositionally biased region" description="Low complexity" evidence="2">
    <location>
        <begin position="420"/>
        <end position="437"/>
    </location>
</feature>
<dbReference type="STRING" id="1036611.A0A1L9PGH6"/>
<dbReference type="SMART" id="SM00717">
    <property type="entry name" value="SANT"/>
    <property type="match status" value="2"/>
</dbReference>
<dbReference type="InterPro" id="IPR017930">
    <property type="entry name" value="Myb_dom"/>
</dbReference>
<keyword evidence="6" id="KW-1185">Reference proteome</keyword>
<feature type="compositionally biased region" description="Polar residues" evidence="2">
    <location>
        <begin position="537"/>
        <end position="547"/>
    </location>
</feature>
<dbReference type="Gene3D" id="1.10.246.220">
    <property type="match status" value="2"/>
</dbReference>
<reference evidence="6" key="1">
    <citation type="journal article" date="2017" name="Genome Biol.">
        <title>Comparative genomics reveals high biological diversity and specific adaptations in the industrially and medically important fungal genus Aspergillus.</title>
        <authorList>
            <person name="de Vries R.P."/>
            <person name="Riley R."/>
            <person name="Wiebenga A."/>
            <person name="Aguilar-Osorio G."/>
            <person name="Amillis S."/>
            <person name="Uchima C.A."/>
            <person name="Anderluh G."/>
            <person name="Asadollahi M."/>
            <person name="Askin M."/>
            <person name="Barry K."/>
            <person name="Battaglia E."/>
            <person name="Bayram O."/>
            <person name="Benocci T."/>
            <person name="Braus-Stromeyer S.A."/>
            <person name="Caldana C."/>
            <person name="Canovas D."/>
            <person name="Cerqueira G.C."/>
            <person name="Chen F."/>
            <person name="Chen W."/>
            <person name="Choi C."/>
            <person name="Clum A."/>
            <person name="Dos Santos R.A."/>
            <person name="Damasio A.R."/>
            <person name="Diallinas G."/>
            <person name="Emri T."/>
            <person name="Fekete E."/>
            <person name="Flipphi M."/>
            <person name="Freyberg S."/>
            <person name="Gallo A."/>
            <person name="Gournas C."/>
            <person name="Habgood R."/>
            <person name="Hainaut M."/>
            <person name="Harispe M.L."/>
            <person name="Henrissat B."/>
            <person name="Hilden K.S."/>
            <person name="Hope R."/>
            <person name="Hossain A."/>
            <person name="Karabika E."/>
            <person name="Karaffa L."/>
            <person name="Karanyi Z."/>
            <person name="Krasevec N."/>
            <person name="Kuo A."/>
            <person name="Kusch H."/>
            <person name="LaButti K."/>
            <person name="Lagendijk E.L."/>
            <person name="Lapidus A."/>
            <person name="Levasseur A."/>
            <person name="Lindquist E."/>
            <person name="Lipzen A."/>
            <person name="Logrieco A.F."/>
            <person name="MacCabe A."/>
            <person name="Maekelae M.R."/>
            <person name="Malavazi I."/>
            <person name="Melin P."/>
            <person name="Meyer V."/>
            <person name="Mielnichuk N."/>
            <person name="Miskei M."/>
            <person name="Molnar A.P."/>
            <person name="Mule G."/>
            <person name="Ngan C.Y."/>
            <person name="Orejas M."/>
            <person name="Orosz E."/>
            <person name="Ouedraogo J.P."/>
            <person name="Overkamp K.M."/>
            <person name="Park H.-S."/>
            <person name="Perrone G."/>
            <person name="Piumi F."/>
            <person name="Punt P.J."/>
            <person name="Ram A.F."/>
            <person name="Ramon A."/>
            <person name="Rauscher S."/>
            <person name="Record E."/>
            <person name="Riano-Pachon D.M."/>
            <person name="Robert V."/>
            <person name="Roehrig J."/>
            <person name="Ruller R."/>
            <person name="Salamov A."/>
            <person name="Salih N.S."/>
            <person name="Samson R.A."/>
            <person name="Sandor E."/>
            <person name="Sanguinetti M."/>
            <person name="Schuetze T."/>
            <person name="Sepcic K."/>
            <person name="Shelest E."/>
            <person name="Sherlock G."/>
            <person name="Sophianopoulou V."/>
            <person name="Squina F.M."/>
            <person name="Sun H."/>
            <person name="Susca A."/>
            <person name="Todd R.B."/>
            <person name="Tsang A."/>
            <person name="Unkles S.E."/>
            <person name="van de Wiele N."/>
            <person name="van Rossen-Uffink D."/>
            <person name="Oliveira J.V."/>
            <person name="Vesth T.C."/>
            <person name="Visser J."/>
            <person name="Yu J.-H."/>
            <person name="Zhou M."/>
            <person name="Andersen M.R."/>
            <person name="Archer D.B."/>
            <person name="Baker S.E."/>
            <person name="Benoit I."/>
            <person name="Brakhage A.A."/>
            <person name="Braus G.H."/>
            <person name="Fischer R."/>
            <person name="Frisvad J.C."/>
            <person name="Goldman G.H."/>
            <person name="Houbraken J."/>
            <person name="Oakley B."/>
            <person name="Pocsi I."/>
            <person name="Scazzocchio C."/>
            <person name="Seiboth B."/>
            <person name="vanKuyk P.A."/>
            <person name="Wortman J."/>
            <person name="Dyer P.S."/>
            <person name="Grigoriev I.V."/>
        </authorList>
    </citation>
    <scope>NUCLEOTIDE SEQUENCE [LARGE SCALE GENOMIC DNA]</scope>
    <source>
        <strain evidence="6">CBS 583.65</strain>
    </source>
</reference>
<feature type="compositionally biased region" description="Basic and acidic residues" evidence="2">
    <location>
        <begin position="243"/>
        <end position="257"/>
    </location>
</feature>
<dbReference type="EMBL" id="KV878127">
    <property type="protein sequence ID" value="OJJ00592.1"/>
    <property type="molecule type" value="Genomic_DNA"/>
</dbReference>
<feature type="domain" description="HTH myb-type" evidence="4">
    <location>
        <begin position="283"/>
        <end position="342"/>
    </location>
</feature>
<feature type="region of interest" description="Disordered" evidence="2">
    <location>
        <begin position="202"/>
        <end position="288"/>
    </location>
</feature>
<organism evidence="5 6">
    <name type="scientific">Aspergillus versicolor CBS 583.65</name>
    <dbReference type="NCBI Taxonomy" id="1036611"/>
    <lineage>
        <taxon>Eukaryota</taxon>
        <taxon>Fungi</taxon>
        <taxon>Dikarya</taxon>
        <taxon>Ascomycota</taxon>
        <taxon>Pezizomycotina</taxon>
        <taxon>Eurotiomycetes</taxon>
        <taxon>Eurotiomycetidae</taxon>
        <taxon>Eurotiales</taxon>
        <taxon>Aspergillaceae</taxon>
        <taxon>Aspergillus</taxon>
        <taxon>Aspergillus subgen. Nidulantes</taxon>
    </lineage>
</organism>
<proteinExistence type="predicted"/>
<protein>
    <recommendedName>
        <fullName evidence="7">Myb-like domain-containing protein</fullName>
    </recommendedName>
</protein>
<feature type="compositionally biased region" description="Polar residues" evidence="2">
    <location>
        <begin position="262"/>
        <end position="277"/>
    </location>
</feature>
<feature type="compositionally biased region" description="Basic and acidic residues" evidence="2">
    <location>
        <begin position="215"/>
        <end position="225"/>
    </location>
</feature>
<accession>A0A1L9PGH6</accession>
<sequence>MDSNGTFARSFDESLIRELPHLRIAPLREPVSSRNLSIPLTLEPNASGTRDPNTVSKSGGSAGILPPRNESNSTAIDGTNTTRLKNDLAPESLLEAPPRPILPAFVNLRALERFPYSSFDDDSHQARKRRRVDAQPESFGEHLQLPIPQAQKEQRPPPFGPFAILNGLNEPPPNAALLPPIEAGSITELLTKPSRDNIDLEPTLLSTNFGPDVQSGERREGRIADILDSPIVEKPSPYENNADADRVDKPEAERNLMDSEEGSQPAQGAETTDTPLSPRTRGRSRKNIRKWSDEETIALLRGVIKCGIGNWKEILARQESSFNRRSASNLKDRFRVCCPSAYRASAPDEAIQHIRDALGKVLSRVEGDSSSRGTSGRQPQALSSSAGPPGLTHSGSSSSFTSLETTQNSPRNHPPGDPVSENAQLSSSRSESALESLGIEEPYTPAKSRRRSRRPFTTAEDEALLKGYSAHGFQWTLIQQDKDLGLGHRRATDLRDRFRTKFPHAYRDGGPVRGSALPTQMTKDTVLKEGTNRAPKSKQNSQDTKPPSSDGRPSKPEDLISSTTGAVDPAFPSLVLPAVRESLAGVPPAGFPFPLDEGPTNVASVDLPPLIWDDLA</sequence>
<gene>
    <name evidence="5" type="ORF">ASPVEDRAFT_40117</name>
</gene>
<evidence type="ECO:0000313" key="6">
    <source>
        <dbReference type="Proteomes" id="UP000184073"/>
    </source>
</evidence>
<dbReference type="AlphaFoldDB" id="A0A1L9PGH6"/>
<dbReference type="PANTHER" id="PTHR46734:SF1">
    <property type="entry name" value="TELOMERIC REPEAT-BINDING FACTOR 1"/>
    <property type="match status" value="1"/>
</dbReference>
<keyword evidence="1" id="KW-0539">Nucleus</keyword>
<evidence type="ECO:0000313" key="5">
    <source>
        <dbReference type="EMBL" id="OJJ00592.1"/>
    </source>
</evidence>
<dbReference type="RefSeq" id="XP_040666354.1">
    <property type="nucleotide sequence ID" value="XM_040812052.1"/>
</dbReference>
<dbReference type="Proteomes" id="UP000184073">
    <property type="component" value="Unassembled WGS sequence"/>
</dbReference>
<feature type="domain" description="Myb-like" evidence="3">
    <location>
        <begin position="283"/>
        <end position="335"/>
    </location>
</feature>
<feature type="region of interest" description="Disordered" evidence="2">
    <location>
        <begin position="39"/>
        <end position="84"/>
    </location>
</feature>
<name>A0A1L9PGH6_ASPVE</name>
<dbReference type="InterPro" id="IPR052450">
    <property type="entry name" value="TRBD-Containing_Protein"/>
</dbReference>
<dbReference type="OrthoDB" id="608866at2759"/>
<feature type="region of interest" description="Disordered" evidence="2">
    <location>
        <begin position="364"/>
        <end position="457"/>
    </location>
</feature>
<evidence type="ECO:0008006" key="7">
    <source>
        <dbReference type="Google" id="ProtNLM"/>
    </source>
</evidence>
<evidence type="ECO:0000256" key="1">
    <source>
        <dbReference type="ARBA" id="ARBA00023242"/>
    </source>
</evidence>
<evidence type="ECO:0000259" key="3">
    <source>
        <dbReference type="PROSITE" id="PS50090"/>
    </source>
</evidence>
<evidence type="ECO:0000256" key="2">
    <source>
        <dbReference type="SAM" id="MobiDB-lite"/>
    </source>
</evidence>
<feature type="compositionally biased region" description="Polar residues" evidence="2">
    <location>
        <begin position="370"/>
        <end position="386"/>
    </location>
</feature>
<dbReference type="CDD" id="cd11660">
    <property type="entry name" value="SANT_TRF"/>
    <property type="match status" value="2"/>
</dbReference>
<dbReference type="SUPFAM" id="SSF46689">
    <property type="entry name" value="Homeodomain-like"/>
    <property type="match status" value="2"/>
</dbReference>
<dbReference type="PROSITE" id="PS51294">
    <property type="entry name" value="HTH_MYB"/>
    <property type="match status" value="1"/>
</dbReference>
<evidence type="ECO:0000259" key="4">
    <source>
        <dbReference type="PROSITE" id="PS51294"/>
    </source>
</evidence>
<dbReference type="InterPro" id="IPR009057">
    <property type="entry name" value="Homeodomain-like_sf"/>
</dbReference>
<dbReference type="Pfam" id="PF13921">
    <property type="entry name" value="Myb_DNA-bind_6"/>
    <property type="match status" value="1"/>
</dbReference>
<feature type="compositionally biased region" description="Polar residues" evidence="2">
    <location>
        <begin position="69"/>
        <end position="83"/>
    </location>
</feature>
<dbReference type="VEuPathDB" id="FungiDB:ASPVEDRAFT_40117"/>
<dbReference type="GeneID" id="63727563"/>
<dbReference type="PANTHER" id="PTHR46734">
    <property type="entry name" value="TELOMERIC REPEAT-BINDING FACTOR 1 TERF1"/>
    <property type="match status" value="1"/>
</dbReference>